<feature type="binding site" evidence="19">
    <location>
        <position position="45"/>
    </location>
    <ligand>
        <name>substrate</name>
    </ligand>
</feature>
<dbReference type="RefSeq" id="WP_093393469.1">
    <property type="nucleotide sequence ID" value="NZ_FOUU01000001.1"/>
</dbReference>
<feature type="binding site" evidence="19">
    <location>
        <position position="34"/>
    </location>
    <ligand>
        <name>substrate</name>
    </ligand>
</feature>
<keyword evidence="14" id="KW-0456">Lyase</keyword>
<dbReference type="UniPathway" id="UPA00121">
    <property type="reaction ID" value="UER00345"/>
</dbReference>
<dbReference type="SUPFAM" id="SSF53850">
    <property type="entry name" value="Periplasmic binding protein-like II"/>
    <property type="match status" value="1"/>
</dbReference>
<accession>A0A1I4RMQ7</accession>
<dbReference type="STRING" id="39841.SAMN05660836_00690"/>
<comment type="subcellular location">
    <subcellularLocation>
        <location evidence="3">Cytoplasm</location>
    </subcellularLocation>
</comment>
<feature type="site" description="Essential for prephenate dehydratase activity" evidence="20">
    <location>
        <position position="266"/>
    </location>
</feature>
<dbReference type="GO" id="GO:0009094">
    <property type="term" value="P:L-phenylalanine biosynthetic process"/>
    <property type="evidence" value="ECO:0007669"/>
    <property type="project" value="UniProtKB-UniPathway"/>
</dbReference>
<protein>
    <recommendedName>
        <fullName evidence="8">Bifunctional chorismate mutase/prephenate dehydratase</fullName>
        <ecNumber evidence="7">4.2.1.51</ecNumber>
        <ecNumber evidence="6">5.4.99.5</ecNumber>
    </recommendedName>
    <alternativeName>
        <fullName evidence="17">Chorismate mutase-prephenate dehydratase</fullName>
    </alternativeName>
    <alternativeName>
        <fullName evidence="16">p-protein</fullName>
    </alternativeName>
</protein>
<dbReference type="PROSITE" id="PS51671">
    <property type="entry name" value="ACT"/>
    <property type="match status" value="1"/>
</dbReference>
<dbReference type="SUPFAM" id="SSF55021">
    <property type="entry name" value="ACT-like"/>
    <property type="match status" value="1"/>
</dbReference>
<dbReference type="GO" id="GO:0004664">
    <property type="term" value="F:prephenate dehydratase activity"/>
    <property type="evidence" value="ECO:0007669"/>
    <property type="project" value="UniProtKB-EC"/>
</dbReference>
<dbReference type="PANTHER" id="PTHR21022:SF19">
    <property type="entry name" value="PREPHENATE DEHYDRATASE-RELATED"/>
    <property type="match status" value="1"/>
</dbReference>
<dbReference type="GO" id="GO:0004106">
    <property type="term" value="F:chorismate mutase activity"/>
    <property type="evidence" value="ECO:0007669"/>
    <property type="project" value="UniProtKB-EC"/>
</dbReference>
<evidence type="ECO:0000313" key="24">
    <source>
        <dbReference type="EMBL" id="SFM53213.1"/>
    </source>
</evidence>
<evidence type="ECO:0000256" key="19">
    <source>
        <dbReference type="PIRSR" id="PIRSR001500-1"/>
    </source>
</evidence>
<dbReference type="InterPro" id="IPR018528">
    <property type="entry name" value="Preph_deHydtase_CS"/>
</dbReference>
<keyword evidence="11" id="KW-0057">Aromatic amino acid biosynthesis</keyword>
<dbReference type="Pfam" id="PF00800">
    <property type="entry name" value="PDT"/>
    <property type="match status" value="1"/>
</dbReference>
<feature type="binding site" evidence="19">
    <location>
        <position position="94"/>
    </location>
    <ligand>
        <name>substrate</name>
    </ligand>
</feature>
<evidence type="ECO:0000256" key="3">
    <source>
        <dbReference type="ARBA" id="ARBA00004496"/>
    </source>
</evidence>
<dbReference type="PIRSF" id="PIRSF001500">
    <property type="entry name" value="Chor_mut_pdt_Ppr"/>
    <property type="match status" value="1"/>
</dbReference>
<reference evidence="24 25" key="1">
    <citation type="submission" date="2016-10" db="EMBL/GenBank/DDBJ databases">
        <authorList>
            <person name="de Groot N.N."/>
        </authorList>
    </citation>
    <scope>NUCLEOTIDE SEQUENCE [LARGE SCALE GENOMIC DNA]</scope>
    <source>
        <strain evidence="24 25">DSM 9990</strain>
    </source>
</reference>
<dbReference type="GO" id="GO:0005737">
    <property type="term" value="C:cytoplasm"/>
    <property type="evidence" value="ECO:0007669"/>
    <property type="project" value="UniProtKB-SubCell"/>
</dbReference>
<evidence type="ECO:0000256" key="17">
    <source>
        <dbReference type="ARBA" id="ARBA00031520"/>
    </source>
</evidence>
<sequence length="393" mass="44229">MEKSSGNPPLRSLDDLRIEIDEVDKELVRWLARRMRLSYEVGRVKRAQGLPLFDPDREEAILKKLVTLNTEPLLTPPILRSIYREILAASRSLQYPVKVAFLGPLWTYSHIAALFVFGHDVEYNPCSSMEEVFESVARNRYDIAVVPVENSVEGSIGITMDLMYRYDLYIVRECYVAMEYHLAGNVEDLKEIREVYAHPRAFSQCRRWLAEHLSDVALVECSSTAQAAELCREVRGRAALCNLYAAHHFGLNVVAEHISDYPDSVTRFIALSREKTSPSGDDKTSIIFGVSHAPGALYRALEPCVRHGVNLTRIESRPARVPLKSYLFFVDLEGHENDPSVRAALSEMEDALPFVKILGSYPRASDEPVKVNKEMIRSESVGGSISCHGASQV</sequence>
<dbReference type="Pfam" id="PF01842">
    <property type="entry name" value="ACT"/>
    <property type="match status" value="1"/>
</dbReference>
<dbReference type="EC" id="5.4.99.5" evidence="6"/>
<evidence type="ECO:0000256" key="15">
    <source>
        <dbReference type="ARBA" id="ARBA00023268"/>
    </source>
</evidence>
<dbReference type="NCBIfam" id="NF008865">
    <property type="entry name" value="PRK11898.1"/>
    <property type="match status" value="1"/>
</dbReference>
<dbReference type="InterPro" id="IPR002912">
    <property type="entry name" value="ACT_dom"/>
</dbReference>
<evidence type="ECO:0000256" key="20">
    <source>
        <dbReference type="PIRSR" id="PIRSR001500-2"/>
    </source>
</evidence>
<name>A0A1I4RMQ7_9BACT</name>
<evidence type="ECO:0000256" key="14">
    <source>
        <dbReference type="ARBA" id="ARBA00023239"/>
    </source>
</evidence>
<dbReference type="FunFam" id="3.30.70.260:FF:000012">
    <property type="entry name" value="Prephenate dehydratase"/>
    <property type="match status" value="1"/>
</dbReference>
<dbReference type="UniPathway" id="UPA00120">
    <property type="reaction ID" value="UER00203"/>
</dbReference>
<dbReference type="InterPro" id="IPR001086">
    <property type="entry name" value="Preph_deHydtase"/>
</dbReference>
<dbReference type="OrthoDB" id="9802281at2"/>
<dbReference type="PROSITE" id="PS00857">
    <property type="entry name" value="PREPHENATE_DEHYDR_1"/>
    <property type="match status" value="1"/>
</dbReference>
<evidence type="ECO:0000256" key="2">
    <source>
        <dbReference type="ARBA" id="ARBA00002364"/>
    </source>
</evidence>
<keyword evidence="25" id="KW-1185">Reference proteome</keyword>
<organism evidence="24 25">
    <name type="scientific">Thermodesulforhabdus norvegica</name>
    <dbReference type="NCBI Taxonomy" id="39841"/>
    <lineage>
        <taxon>Bacteria</taxon>
        <taxon>Pseudomonadati</taxon>
        <taxon>Thermodesulfobacteriota</taxon>
        <taxon>Syntrophobacteria</taxon>
        <taxon>Syntrophobacterales</taxon>
        <taxon>Thermodesulforhabdaceae</taxon>
        <taxon>Thermodesulforhabdus</taxon>
    </lineage>
</organism>
<dbReference type="InterPro" id="IPR002701">
    <property type="entry name" value="CM_II_prokaryot"/>
</dbReference>
<dbReference type="InterPro" id="IPR036979">
    <property type="entry name" value="CM_dom_sf"/>
</dbReference>
<keyword evidence="12" id="KW-0584">Phenylalanine biosynthesis</keyword>
<keyword evidence="9" id="KW-0963">Cytoplasm</keyword>
<feature type="binding site" evidence="19">
    <location>
        <position position="54"/>
    </location>
    <ligand>
        <name>substrate</name>
    </ligand>
</feature>
<evidence type="ECO:0000256" key="11">
    <source>
        <dbReference type="ARBA" id="ARBA00023141"/>
    </source>
</evidence>
<keyword evidence="15" id="KW-0511">Multifunctional enzyme</keyword>
<evidence type="ECO:0000259" key="22">
    <source>
        <dbReference type="PROSITE" id="PS51171"/>
    </source>
</evidence>
<feature type="domain" description="Chorismate mutase" evidence="21">
    <location>
        <begin position="7"/>
        <end position="98"/>
    </location>
</feature>
<dbReference type="SUPFAM" id="SSF48600">
    <property type="entry name" value="Chorismate mutase II"/>
    <property type="match status" value="1"/>
</dbReference>
<dbReference type="PROSITE" id="PS51168">
    <property type="entry name" value="CHORISMATE_MUT_2"/>
    <property type="match status" value="1"/>
</dbReference>
<feature type="binding site" evidence="19">
    <location>
        <position position="90"/>
    </location>
    <ligand>
        <name>substrate</name>
    </ligand>
</feature>
<evidence type="ECO:0000256" key="16">
    <source>
        <dbReference type="ARBA" id="ARBA00031175"/>
    </source>
</evidence>
<evidence type="ECO:0000256" key="4">
    <source>
        <dbReference type="ARBA" id="ARBA00004741"/>
    </source>
</evidence>
<dbReference type="InterPro" id="IPR036263">
    <property type="entry name" value="Chorismate_II_sf"/>
</dbReference>
<keyword evidence="10" id="KW-0028">Amino-acid biosynthesis</keyword>
<evidence type="ECO:0000256" key="18">
    <source>
        <dbReference type="ARBA" id="ARBA00047848"/>
    </source>
</evidence>
<dbReference type="GO" id="GO:0046417">
    <property type="term" value="P:chorismate metabolic process"/>
    <property type="evidence" value="ECO:0007669"/>
    <property type="project" value="InterPro"/>
</dbReference>
<dbReference type="EC" id="4.2.1.51" evidence="7"/>
<feature type="binding site" evidence="19">
    <location>
        <position position="58"/>
    </location>
    <ligand>
        <name>substrate</name>
    </ligand>
</feature>
<dbReference type="InterPro" id="IPR045865">
    <property type="entry name" value="ACT-like_dom_sf"/>
</dbReference>
<dbReference type="Proteomes" id="UP000199611">
    <property type="component" value="Unassembled WGS sequence"/>
</dbReference>
<evidence type="ECO:0000256" key="5">
    <source>
        <dbReference type="ARBA" id="ARBA00004817"/>
    </source>
</evidence>
<comment type="function">
    <text evidence="2">Catalyzes the Claisen rearrangement of chorismate to prephenate and the decarboxylation/dehydration of prephenate to phenylpyruvate.</text>
</comment>
<evidence type="ECO:0000256" key="8">
    <source>
        <dbReference type="ARBA" id="ARBA00014401"/>
    </source>
</evidence>
<evidence type="ECO:0000256" key="10">
    <source>
        <dbReference type="ARBA" id="ARBA00022605"/>
    </source>
</evidence>
<keyword evidence="13" id="KW-0413">Isomerase</keyword>
<evidence type="ECO:0000256" key="1">
    <source>
        <dbReference type="ARBA" id="ARBA00000824"/>
    </source>
</evidence>
<dbReference type="Gene3D" id="3.40.190.10">
    <property type="entry name" value="Periplasmic binding protein-like II"/>
    <property type="match status" value="2"/>
</dbReference>
<evidence type="ECO:0000256" key="9">
    <source>
        <dbReference type="ARBA" id="ARBA00022490"/>
    </source>
</evidence>
<dbReference type="CDD" id="cd13630">
    <property type="entry name" value="PBP2_PDT_1"/>
    <property type="match status" value="1"/>
</dbReference>
<dbReference type="InterPro" id="IPR008242">
    <property type="entry name" value="Chor_mutase/pphenate_deHydtase"/>
</dbReference>
<comment type="pathway">
    <text evidence="4">Amino-acid biosynthesis; L-phenylalanine biosynthesis; phenylpyruvate from prephenate: step 1/1.</text>
</comment>
<evidence type="ECO:0000256" key="12">
    <source>
        <dbReference type="ARBA" id="ARBA00023222"/>
    </source>
</evidence>
<evidence type="ECO:0000256" key="7">
    <source>
        <dbReference type="ARBA" id="ARBA00013147"/>
    </source>
</evidence>
<dbReference type="CDD" id="cd04905">
    <property type="entry name" value="ACT_CM-PDT"/>
    <property type="match status" value="1"/>
</dbReference>
<feature type="domain" description="ACT" evidence="23">
    <location>
        <begin position="285"/>
        <end position="362"/>
    </location>
</feature>
<evidence type="ECO:0000313" key="25">
    <source>
        <dbReference type="Proteomes" id="UP000199611"/>
    </source>
</evidence>
<evidence type="ECO:0000256" key="13">
    <source>
        <dbReference type="ARBA" id="ARBA00023235"/>
    </source>
</evidence>
<dbReference type="EMBL" id="FOUU01000001">
    <property type="protein sequence ID" value="SFM53213.1"/>
    <property type="molecule type" value="Genomic_DNA"/>
</dbReference>
<dbReference type="PROSITE" id="PS51171">
    <property type="entry name" value="PREPHENATE_DEHYDR_3"/>
    <property type="match status" value="1"/>
</dbReference>
<evidence type="ECO:0000256" key="6">
    <source>
        <dbReference type="ARBA" id="ARBA00012404"/>
    </source>
</evidence>
<dbReference type="Gene3D" id="3.30.70.260">
    <property type="match status" value="1"/>
</dbReference>
<dbReference type="Gene3D" id="1.20.59.10">
    <property type="entry name" value="Chorismate mutase"/>
    <property type="match status" value="1"/>
</dbReference>
<evidence type="ECO:0000259" key="23">
    <source>
        <dbReference type="PROSITE" id="PS51671"/>
    </source>
</evidence>
<dbReference type="PANTHER" id="PTHR21022">
    <property type="entry name" value="PREPHENATE DEHYDRATASE P PROTEIN"/>
    <property type="match status" value="1"/>
</dbReference>
<evidence type="ECO:0000259" key="21">
    <source>
        <dbReference type="PROSITE" id="PS51168"/>
    </source>
</evidence>
<dbReference type="PROSITE" id="PS00858">
    <property type="entry name" value="PREPHENATE_DEHYDR_2"/>
    <property type="match status" value="1"/>
</dbReference>
<dbReference type="Pfam" id="PF01817">
    <property type="entry name" value="CM_2"/>
    <property type="match status" value="1"/>
</dbReference>
<comment type="catalytic activity">
    <reaction evidence="1">
        <text>chorismate = prephenate</text>
        <dbReference type="Rhea" id="RHEA:13897"/>
        <dbReference type="ChEBI" id="CHEBI:29748"/>
        <dbReference type="ChEBI" id="CHEBI:29934"/>
        <dbReference type="EC" id="5.4.99.5"/>
    </reaction>
</comment>
<feature type="binding site" evidence="19">
    <location>
        <position position="17"/>
    </location>
    <ligand>
        <name>substrate</name>
    </ligand>
</feature>
<comment type="catalytic activity">
    <reaction evidence="18">
        <text>prephenate + H(+) = 3-phenylpyruvate + CO2 + H2O</text>
        <dbReference type="Rhea" id="RHEA:21648"/>
        <dbReference type="ChEBI" id="CHEBI:15377"/>
        <dbReference type="ChEBI" id="CHEBI:15378"/>
        <dbReference type="ChEBI" id="CHEBI:16526"/>
        <dbReference type="ChEBI" id="CHEBI:18005"/>
        <dbReference type="ChEBI" id="CHEBI:29934"/>
        <dbReference type="EC" id="4.2.1.51"/>
    </reaction>
</comment>
<dbReference type="AlphaFoldDB" id="A0A1I4RMQ7"/>
<proteinExistence type="predicted"/>
<gene>
    <name evidence="24" type="ORF">SAMN05660836_00690</name>
</gene>
<comment type="pathway">
    <text evidence="5">Metabolic intermediate biosynthesis; prephenate biosynthesis; prephenate from chorismate: step 1/1.</text>
</comment>
<dbReference type="SMART" id="SM00830">
    <property type="entry name" value="CM_2"/>
    <property type="match status" value="1"/>
</dbReference>
<feature type="domain" description="Prephenate dehydratase" evidence="22">
    <location>
        <begin position="98"/>
        <end position="273"/>
    </location>
</feature>